<dbReference type="EMBL" id="JAACXV010000015">
    <property type="protein sequence ID" value="KAF7287279.1"/>
    <property type="molecule type" value="Genomic_DNA"/>
</dbReference>
<sequence length="100" mass="10161">MKVLIIAFLTICAVIKCGYAGGHGGYGGGGGGGGGHGGYTPIIHHGAIVSKVFGPPPHPHYQPVPIPHHDTRSVILQPAHALVIKGEGFGYSGHGGYGHH</sequence>
<accession>A0A834MPF6</accession>
<comment type="caution">
    <text evidence="2">The sequence shown here is derived from an EMBL/GenBank/DDBJ whole genome shotgun (WGS) entry which is preliminary data.</text>
</comment>
<protein>
    <submittedName>
        <fullName evidence="2">Uncharacterized protein</fullName>
    </submittedName>
</protein>
<evidence type="ECO:0000313" key="3">
    <source>
        <dbReference type="Proteomes" id="UP000625711"/>
    </source>
</evidence>
<feature type="chain" id="PRO_5032847305" evidence="1">
    <location>
        <begin position="21"/>
        <end position="100"/>
    </location>
</feature>
<dbReference type="Proteomes" id="UP000625711">
    <property type="component" value="Unassembled WGS sequence"/>
</dbReference>
<dbReference type="AlphaFoldDB" id="A0A834MPF6"/>
<evidence type="ECO:0000313" key="2">
    <source>
        <dbReference type="EMBL" id="KAF7287279.1"/>
    </source>
</evidence>
<proteinExistence type="predicted"/>
<name>A0A834MPF6_RHYFE</name>
<evidence type="ECO:0000256" key="1">
    <source>
        <dbReference type="SAM" id="SignalP"/>
    </source>
</evidence>
<reference evidence="2" key="1">
    <citation type="submission" date="2020-08" db="EMBL/GenBank/DDBJ databases">
        <title>Genome sequencing and assembly of the red palm weevil Rhynchophorus ferrugineus.</title>
        <authorList>
            <person name="Dias G.B."/>
            <person name="Bergman C.M."/>
            <person name="Manee M."/>
        </authorList>
    </citation>
    <scope>NUCLEOTIDE SEQUENCE</scope>
    <source>
        <strain evidence="2">AA-2017</strain>
        <tissue evidence="2">Whole larva</tissue>
    </source>
</reference>
<organism evidence="2 3">
    <name type="scientific">Rhynchophorus ferrugineus</name>
    <name type="common">Red palm weevil</name>
    <name type="synonym">Curculio ferrugineus</name>
    <dbReference type="NCBI Taxonomy" id="354439"/>
    <lineage>
        <taxon>Eukaryota</taxon>
        <taxon>Metazoa</taxon>
        <taxon>Ecdysozoa</taxon>
        <taxon>Arthropoda</taxon>
        <taxon>Hexapoda</taxon>
        <taxon>Insecta</taxon>
        <taxon>Pterygota</taxon>
        <taxon>Neoptera</taxon>
        <taxon>Endopterygota</taxon>
        <taxon>Coleoptera</taxon>
        <taxon>Polyphaga</taxon>
        <taxon>Cucujiformia</taxon>
        <taxon>Curculionidae</taxon>
        <taxon>Dryophthorinae</taxon>
        <taxon>Rhynchophorus</taxon>
    </lineage>
</organism>
<feature type="signal peptide" evidence="1">
    <location>
        <begin position="1"/>
        <end position="20"/>
    </location>
</feature>
<gene>
    <name evidence="2" type="ORF">GWI33_002094</name>
</gene>
<keyword evidence="3" id="KW-1185">Reference proteome</keyword>
<keyword evidence="1" id="KW-0732">Signal</keyword>